<keyword evidence="2" id="KW-1185">Reference proteome</keyword>
<name>A0AA38VYI6_9PEZI</name>
<dbReference type="Proteomes" id="UP001174694">
    <property type="component" value="Unassembled WGS sequence"/>
</dbReference>
<accession>A0AA38VYI6</accession>
<dbReference type="AlphaFoldDB" id="A0AA38VYI6"/>
<dbReference type="EMBL" id="JANBVO010000003">
    <property type="protein sequence ID" value="KAJ9155155.1"/>
    <property type="molecule type" value="Genomic_DNA"/>
</dbReference>
<evidence type="ECO:0000313" key="1">
    <source>
        <dbReference type="EMBL" id="KAJ9155155.1"/>
    </source>
</evidence>
<proteinExistence type="predicted"/>
<reference evidence="1" key="1">
    <citation type="submission" date="2022-07" db="EMBL/GenBank/DDBJ databases">
        <title>Fungi with potential for degradation of polypropylene.</title>
        <authorList>
            <person name="Gostincar C."/>
        </authorList>
    </citation>
    <scope>NUCLEOTIDE SEQUENCE</scope>
    <source>
        <strain evidence="1">EXF-13308</strain>
    </source>
</reference>
<comment type="caution">
    <text evidence="1">The sequence shown here is derived from an EMBL/GenBank/DDBJ whole genome shotgun (WGS) entry which is preliminary data.</text>
</comment>
<gene>
    <name evidence="1" type="ORF">NKR23_g1601</name>
</gene>
<organism evidence="1 2">
    <name type="scientific">Pleurostoma richardsiae</name>
    <dbReference type="NCBI Taxonomy" id="41990"/>
    <lineage>
        <taxon>Eukaryota</taxon>
        <taxon>Fungi</taxon>
        <taxon>Dikarya</taxon>
        <taxon>Ascomycota</taxon>
        <taxon>Pezizomycotina</taxon>
        <taxon>Sordariomycetes</taxon>
        <taxon>Sordariomycetidae</taxon>
        <taxon>Calosphaeriales</taxon>
        <taxon>Pleurostomataceae</taxon>
        <taxon>Pleurostoma</taxon>
    </lineage>
</organism>
<sequence>MNQLQHLQVSPLTHEQYDWVLRAIPELEDLLVRYGRLEVSRDQYLSSRACNRFAASFKLVLTKTLRSGIITIAPARVLQAYTLPVPDPPYILVPVAGNGRVGGMRAEPGSYVILMEDVVLEPEFLFMVMKAGE</sequence>
<evidence type="ECO:0000313" key="2">
    <source>
        <dbReference type="Proteomes" id="UP001174694"/>
    </source>
</evidence>
<protein>
    <submittedName>
        <fullName evidence="1">Uncharacterized protein</fullName>
    </submittedName>
</protein>